<dbReference type="InterPro" id="IPR010621">
    <property type="entry name" value="DUF1214"/>
</dbReference>
<evidence type="ECO:0000313" key="3">
    <source>
        <dbReference type="Proteomes" id="UP000248014"/>
    </source>
</evidence>
<evidence type="ECO:0000313" key="2">
    <source>
        <dbReference type="EMBL" id="PXW79445.1"/>
    </source>
</evidence>
<dbReference type="PANTHER" id="PTHR36509:SF2">
    <property type="entry name" value="BLL3101 PROTEIN"/>
    <property type="match status" value="1"/>
</dbReference>
<reference evidence="2 3" key="1">
    <citation type="submission" date="2018-05" db="EMBL/GenBank/DDBJ databases">
        <title>Genomic Encyclopedia of Type Strains, Phase IV (KMG-IV): sequencing the most valuable type-strain genomes for metagenomic binning, comparative biology and taxonomic classification.</title>
        <authorList>
            <person name="Goeker M."/>
        </authorList>
    </citation>
    <scope>NUCLEOTIDE SEQUENCE [LARGE SCALE GENOMIC DNA]</scope>
    <source>
        <strain evidence="2 3">DSM 3183</strain>
    </source>
</reference>
<gene>
    <name evidence="2" type="ORF">C7451_101513</name>
</gene>
<comment type="caution">
    <text evidence="2">The sequence shown here is derived from an EMBL/GenBank/DDBJ whole genome shotgun (WGS) entry which is preliminary data.</text>
</comment>
<dbReference type="OrthoDB" id="9777345at2"/>
<dbReference type="Proteomes" id="UP000248014">
    <property type="component" value="Unassembled WGS sequence"/>
</dbReference>
<dbReference type="Pfam" id="PF06742">
    <property type="entry name" value="DUF1214"/>
    <property type="match status" value="1"/>
</dbReference>
<dbReference type="AlphaFoldDB" id="A0A2V3VHC3"/>
<dbReference type="Gene3D" id="2.60.120.600">
    <property type="entry name" value="Domain of unknown function DUF1214, C-terminal domain"/>
    <property type="match status" value="1"/>
</dbReference>
<protein>
    <recommendedName>
        <fullName evidence="1">DUF1214 domain-containing protein</fullName>
    </recommendedName>
</protein>
<dbReference type="InterPro" id="IPR037049">
    <property type="entry name" value="DUF1214_C_sf"/>
</dbReference>
<feature type="domain" description="DUF1214" evidence="1">
    <location>
        <begin position="71"/>
        <end position="170"/>
    </location>
</feature>
<evidence type="ECO:0000259" key="1">
    <source>
        <dbReference type="Pfam" id="PF06742"/>
    </source>
</evidence>
<accession>A0A2V3VHC3</accession>
<keyword evidence="3" id="KW-1185">Reference proteome</keyword>
<sequence>MSPGLRYGLMLVAGLAIGTGTAVAQLRQSFAAMGIENGPWRTGEKVGTADASVATRATVALRGLLALPEREAIYFNAAVDSQGRKLIGKCAYRVSGGTIDARWWSLTLYDSKGYLIPNPASVHSVGSAAIAPDEAANWTVDVAAKRTGAHWIAMPDDQPFELTLRAYHPSRQLRAERGRAPLPRIERGECRA</sequence>
<dbReference type="InterPro" id="IPR012038">
    <property type="entry name" value="UCP009471"/>
</dbReference>
<organism evidence="2 3">
    <name type="scientific">Blastomonas natatoria</name>
    <dbReference type="NCBI Taxonomy" id="34015"/>
    <lineage>
        <taxon>Bacteria</taxon>
        <taxon>Pseudomonadati</taxon>
        <taxon>Pseudomonadota</taxon>
        <taxon>Alphaproteobacteria</taxon>
        <taxon>Sphingomonadales</taxon>
        <taxon>Sphingomonadaceae</taxon>
        <taxon>Blastomonas</taxon>
    </lineage>
</organism>
<dbReference type="PANTHER" id="PTHR36509">
    <property type="entry name" value="BLL3101 PROTEIN"/>
    <property type="match status" value="1"/>
</dbReference>
<dbReference type="EMBL" id="QJJM01000001">
    <property type="protein sequence ID" value="PXW79445.1"/>
    <property type="molecule type" value="Genomic_DNA"/>
</dbReference>
<proteinExistence type="predicted"/>
<dbReference type="RefSeq" id="WP_110297371.1">
    <property type="nucleotide sequence ID" value="NZ_QJJM01000001.1"/>
</dbReference>
<dbReference type="SUPFAM" id="SSF160935">
    <property type="entry name" value="VPA0735-like"/>
    <property type="match status" value="1"/>
</dbReference>
<dbReference type="PIRSF" id="PIRSF009471">
    <property type="entry name" value="UCP009471"/>
    <property type="match status" value="1"/>
</dbReference>
<name>A0A2V3VHC3_9SPHN</name>